<evidence type="ECO:0000313" key="7">
    <source>
        <dbReference type="Proteomes" id="UP000322822"/>
    </source>
</evidence>
<dbReference type="GO" id="GO:0051191">
    <property type="term" value="P:prosthetic group biosynthetic process"/>
    <property type="evidence" value="ECO:0007669"/>
    <property type="project" value="TreeGrafter"/>
</dbReference>
<evidence type="ECO:0000256" key="4">
    <source>
        <dbReference type="ARBA" id="ARBA00022840"/>
    </source>
</evidence>
<evidence type="ECO:0000256" key="3">
    <source>
        <dbReference type="ARBA" id="ARBA00022741"/>
    </source>
</evidence>
<reference evidence="6 7" key="1">
    <citation type="submission" date="2019-09" db="EMBL/GenBank/DDBJ databases">
        <title>FDA dAtabase for Regulatory Grade micrObial Sequences (FDA-ARGOS): Supporting development and validation of Infectious Disease Dx tests.</title>
        <authorList>
            <person name="Sciortino C."/>
            <person name="Tallon L."/>
            <person name="Sadzewicz L."/>
            <person name="Vavikolanu K."/>
            <person name="Mehta A."/>
            <person name="Aluvathingal J."/>
            <person name="Nadendla S."/>
            <person name="Nandy P."/>
            <person name="Geyer C."/>
            <person name="Yan Y."/>
            <person name="Sichtig H."/>
        </authorList>
    </citation>
    <scope>NUCLEOTIDE SEQUENCE [LARGE SCALE GENOMIC DNA]</scope>
    <source>
        <strain evidence="6 7">FDAARGOS_664</strain>
    </source>
</reference>
<keyword evidence="6" id="KW-0328">Glycosyltransferase</keyword>
<sequence length="299" mass="30428">MATPMLQPVADALSPPLRASMLASLAVGALLDEAALAPKPGLVDARGSGAHTDLTLALMRTSAHSLRPAFAAMAAAALEAGVPDQSLRERLGALGREAEVTMMAATRGINTHRGAIWCLGLLVGAAALASTHDARTVAAIAAAIAGHADRHRPAHTGNKGELACRVYGVSGARGQAEAGFPHVMHHGLPTLHASRARGAAEPSARLNALLAIMATLDDTCVLARAGREGLAHMQAGAAAVLEAGGVGTVCGRRQLRALEAGMLARRASPGGAADLLAATLFLDRLSSHDDVRCNDIHGD</sequence>
<comment type="catalytic activity">
    <reaction evidence="1 5">
        <text>3'-dephospho-CoA + ATP = 2'-(5''-triphospho-alpha-D-ribosyl)-3'-dephospho-CoA + adenine</text>
        <dbReference type="Rhea" id="RHEA:15117"/>
        <dbReference type="ChEBI" id="CHEBI:16708"/>
        <dbReference type="ChEBI" id="CHEBI:30616"/>
        <dbReference type="ChEBI" id="CHEBI:57328"/>
        <dbReference type="ChEBI" id="CHEBI:61378"/>
        <dbReference type="EC" id="2.4.2.52"/>
    </reaction>
</comment>
<organism evidence="6 7">
    <name type="scientific">Cupriavidus pauculus</name>
    <dbReference type="NCBI Taxonomy" id="82633"/>
    <lineage>
        <taxon>Bacteria</taxon>
        <taxon>Pseudomonadati</taxon>
        <taxon>Pseudomonadota</taxon>
        <taxon>Betaproteobacteria</taxon>
        <taxon>Burkholderiales</taxon>
        <taxon>Burkholderiaceae</taxon>
        <taxon>Cupriavidus</taxon>
    </lineage>
</organism>
<dbReference type="RefSeq" id="WP_150375679.1">
    <property type="nucleotide sequence ID" value="NZ_CP044067.1"/>
</dbReference>
<keyword evidence="4 5" id="KW-0067">ATP-binding</keyword>
<dbReference type="OrthoDB" id="114886at2"/>
<dbReference type="PANTHER" id="PTHR30201:SF2">
    <property type="entry name" value="2-(5''-TRIPHOSPHORIBOSYL)-3'-DEPHOSPHOCOENZYME-A SYNTHASE"/>
    <property type="match status" value="1"/>
</dbReference>
<dbReference type="EMBL" id="CP044067">
    <property type="protein sequence ID" value="QET05474.1"/>
    <property type="molecule type" value="Genomic_DNA"/>
</dbReference>
<comment type="similarity">
    <text evidence="5">Belongs to the CitG/MdcB family.</text>
</comment>
<dbReference type="Gene3D" id="1.10.4200.10">
    <property type="entry name" value="Triphosphoribosyl-dephospho-CoA protein"/>
    <property type="match status" value="1"/>
</dbReference>
<accession>A0A5P2HCZ1</accession>
<dbReference type="AlphaFoldDB" id="A0A5P2HCZ1"/>
<keyword evidence="2 5" id="KW-0808">Transferase</keyword>
<dbReference type="GO" id="GO:0016757">
    <property type="term" value="F:glycosyltransferase activity"/>
    <property type="evidence" value="ECO:0007669"/>
    <property type="project" value="UniProtKB-KW"/>
</dbReference>
<comment type="function">
    <text evidence="5">Involved in the formation of 2-(5''-phosphoribosyl)-3'-dephosphocoenzyme-A, the prosthetic group of the acyl-carrier protein of the malonate decarboxylase.</text>
</comment>
<dbReference type="GO" id="GO:0046917">
    <property type="term" value="F:triphosphoribosyl-dephospho-CoA synthase activity"/>
    <property type="evidence" value="ECO:0007669"/>
    <property type="project" value="UniProtKB-UniRule"/>
</dbReference>
<name>A0A5P2HCZ1_9BURK</name>
<evidence type="ECO:0000256" key="1">
    <source>
        <dbReference type="ARBA" id="ARBA00001210"/>
    </source>
</evidence>
<evidence type="ECO:0000256" key="2">
    <source>
        <dbReference type="ARBA" id="ARBA00022679"/>
    </source>
</evidence>
<proteinExistence type="inferred from homology"/>
<dbReference type="InterPro" id="IPR002736">
    <property type="entry name" value="CitG"/>
</dbReference>
<dbReference type="NCBIfam" id="NF002315">
    <property type="entry name" value="PRK01237.1"/>
    <property type="match status" value="1"/>
</dbReference>
<dbReference type="Proteomes" id="UP000322822">
    <property type="component" value="Chromosome 2"/>
</dbReference>
<dbReference type="EC" id="2.4.2.52" evidence="5"/>
<evidence type="ECO:0000256" key="5">
    <source>
        <dbReference type="HAMAP-Rule" id="MF_01883"/>
    </source>
</evidence>
<dbReference type="Pfam" id="PF01874">
    <property type="entry name" value="CitG"/>
    <property type="match status" value="1"/>
</dbReference>
<dbReference type="GO" id="GO:0005524">
    <property type="term" value="F:ATP binding"/>
    <property type="evidence" value="ECO:0007669"/>
    <property type="project" value="UniProtKB-KW"/>
</dbReference>
<evidence type="ECO:0000313" key="6">
    <source>
        <dbReference type="EMBL" id="QET05474.1"/>
    </source>
</evidence>
<gene>
    <name evidence="5" type="primary">mdcB</name>
    <name evidence="6" type="ORF">FOB72_26070</name>
</gene>
<keyword evidence="3 5" id="KW-0547">Nucleotide-binding</keyword>
<dbReference type="NCBIfam" id="TIGR03132">
    <property type="entry name" value="malonate_mdcB"/>
    <property type="match status" value="1"/>
</dbReference>
<dbReference type="InterPro" id="IPR017555">
    <property type="entry name" value="TriPribosyl-deP-CoA_syn"/>
</dbReference>
<dbReference type="HAMAP" id="MF_01883">
    <property type="entry name" value="MdcB"/>
    <property type="match status" value="1"/>
</dbReference>
<protein>
    <recommendedName>
        <fullName evidence="5">Probable 2-(5''-triphosphoribosyl)-3'-dephosphocoenzyme-A synthase</fullName>
        <shortName evidence="5">2-(5''-triphosphoribosyl)-3'-dephospho-CoA synthase</shortName>
        <ecNumber evidence="5">2.4.2.52</ecNumber>
    </recommendedName>
</protein>
<dbReference type="PANTHER" id="PTHR30201">
    <property type="entry name" value="TRIPHOSPHORIBOSYL-DEPHOSPHO-COA SYNTHASE"/>
    <property type="match status" value="1"/>
</dbReference>